<dbReference type="SUPFAM" id="SSF52540">
    <property type="entry name" value="P-loop containing nucleoside triphosphate hydrolases"/>
    <property type="match status" value="1"/>
</dbReference>
<dbReference type="GO" id="GO:0030089">
    <property type="term" value="C:phycobilisome"/>
    <property type="evidence" value="ECO:0007669"/>
    <property type="project" value="UniProtKB-KW"/>
</dbReference>
<keyword evidence="1" id="KW-0042">Antenna complex</keyword>
<keyword evidence="5" id="KW-1185">Reference proteome</keyword>
<dbReference type="PANTHER" id="PTHR46844:SF1">
    <property type="entry name" value="SLR5058 PROTEIN"/>
    <property type="match status" value="1"/>
</dbReference>
<sequence length="938" mass="106007">MPKQSFGPITRRRTQTLLMGLVQFANDSLELEDEKILAGLRGTIKTYWQTDQRLVVQTTARHLVALTQYLETPLTLAQVKAGLKHLQTFMGMLEDHRTSQRGSDQWHFTLTLCHNRWEEAANQQSFDQVWNQQRPDRGVSQPKREAGPWRACCQAALDTRLTTNPLTAHTGLAFDLKDVYCPVGLVAYPTDVAKQTGDVVSDSDAETTVYQPDQFLEVLLAQSAVQRVAIVGPPGAGKTTLLQTLALKLLAQDQVLPIWISLADLEGQSLETYLLETWLKQTLKVFTVSPSQQQAFAQQFATGKVWLLLDAVDEMGMVPSQALAFVAKQLKGWLGEAHVILTSRSQLWDAGHNALETFTPYRSLSFSYRQGGNQVQTVIQNWFQDQTGDTLYHQLNRPELRRLKALIQNPLHLALLCRTWQLTQEQLPETKAMLYRQFVEALYDWKQDHHPTSLAQRQQLNQALAHLALQAMAQPSPLFRLPVIFISQHLDPDQLTLALQLGWLQPAGWSPTTGGKVYAFYHATFQEYFAAQAIADLHQFIEYQQAETTFHPIFSGQWQEVILLWLGRSDVSDGDKVQFLQALVDFADGCGGFYDIQAKLLATKGLAEFPQFAGSEALVTEVVHWRFQHQNGKPTVWLEPAGEALSQSDRTLVTKAIEQFVVNARNPFEQWLAAHSLGKNYDPGNGVAIATLEQLLTQAPNVDVQIEMAKTLADIQPGHPQALQTLHDIIQSHDSLAMRRKAAHRLGIIAPDQPLALQTLEHILQLTDDPALRHQTLQSLQKLAPQHSALPVKHSHRRSRKTPLKPQQLIQVLEQKLQKSRKMETRIRYAGRLLAIQPHHREAIDVLLDIFSRTQSKNHLKQISKHLRLMTVDAESPTWRQAFTVVQGVYITSQQSAQTQPVYKLLWDWSQALSVEQFRALWQAGASIKVNPKDPRKT</sequence>
<dbReference type="Gene3D" id="3.40.50.300">
    <property type="entry name" value="P-loop containing nucleotide triphosphate hydrolases"/>
    <property type="match status" value="1"/>
</dbReference>
<dbReference type="HOGENOM" id="CLU_009565_0_0_3"/>
<evidence type="ECO:0000256" key="2">
    <source>
        <dbReference type="ARBA" id="ARBA00022738"/>
    </source>
</evidence>
<reference evidence="4 5" key="1">
    <citation type="journal article" date="2008" name="Proc. Natl. Acad. Sci. U.S.A.">
        <title>Niche adaptation and genome expansion in the chlorophyll d-producing cyanobacterium Acaryochloris marina.</title>
        <authorList>
            <person name="Swingley W.D."/>
            <person name="Chen M."/>
            <person name="Cheung P.C."/>
            <person name="Conrad A.L."/>
            <person name="Dejesa L.C."/>
            <person name="Hao J."/>
            <person name="Honchak B.M."/>
            <person name="Karbach L.E."/>
            <person name="Kurdoglu A."/>
            <person name="Lahiri S."/>
            <person name="Mastrian S.D."/>
            <person name="Miyashita H."/>
            <person name="Page L."/>
            <person name="Ramakrishna P."/>
            <person name="Satoh S."/>
            <person name="Sattley W.M."/>
            <person name="Shimada Y."/>
            <person name="Taylor H.L."/>
            <person name="Tomo T."/>
            <person name="Tsuchiya T."/>
            <person name="Wang Z.T."/>
            <person name="Raymond J."/>
            <person name="Mimuro M."/>
            <person name="Blankenship R.E."/>
            <person name="Touchman J.W."/>
        </authorList>
    </citation>
    <scope>NUCLEOTIDE SEQUENCE [LARGE SCALE GENOMIC DNA]</scope>
    <source>
        <strain evidence="5">MBIC 11017</strain>
    </source>
</reference>
<gene>
    <name evidence="4" type="ordered locus">AM1_2201</name>
</gene>
<feature type="domain" description="AAA+ ATPase" evidence="3">
    <location>
        <begin position="224"/>
        <end position="507"/>
    </location>
</feature>
<proteinExistence type="predicted"/>
<dbReference type="PANTHER" id="PTHR46844">
    <property type="entry name" value="SLR5058 PROTEIN"/>
    <property type="match status" value="1"/>
</dbReference>
<dbReference type="InterPro" id="IPR027417">
    <property type="entry name" value="P-loop_NTPase"/>
</dbReference>
<dbReference type="SUPFAM" id="SSF48371">
    <property type="entry name" value="ARM repeat"/>
    <property type="match status" value="1"/>
</dbReference>
<evidence type="ECO:0000259" key="3">
    <source>
        <dbReference type="SMART" id="SM00382"/>
    </source>
</evidence>
<dbReference type="OrthoDB" id="134770at2"/>
<dbReference type="eggNOG" id="COG5635">
    <property type="taxonomic scope" value="Bacteria"/>
</dbReference>
<dbReference type="InterPro" id="IPR011989">
    <property type="entry name" value="ARM-like"/>
</dbReference>
<dbReference type="STRING" id="329726.AM1_2201"/>
<dbReference type="Pfam" id="PF05729">
    <property type="entry name" value="NACHT"/>
    <property type="match status" value="1"/>
</dbReference>
<dbReference type="Gene3D" id="1.25.10.10">
    <property type="entry name" value="Leucine-rich Repeat Variant"/>
    <property type="match status" value="1"/>
</dbReference>
<organism evidence="4 5">
    <name type="scientific">Acaryochloris marina (strain MBIC 11017)</name>
    <dbReference type="NCBI Taxonomy" id="329726"/>
    <lineage>
        <taxon>Bacteria</taxon>
        <taxon>Bacillati</taxon>
        <taxon>Cyanobacteriota</taxon>
        <taxon>Cyanophyceae</taxon>
        <taxon>Acaryochloridales</taxon>
        <taxon>Acaryochloridaceae</taxon>
        <taxon>Acaryochloris</taxon>
    </lineage>
</organism>
<name>B0C0V6_ACAM1</name>
<dbReference type="Proteomes" id="UP000000268">
    <property type="component" value="Chromosome"/>
</dbReference>
<dbReference type="InterPro" id="IPR045434">
    <property type="entry name" value="EAD4"/>
</dbReference>
<dbReference type="AlphaFoldDB" id="B0C0V6"/>
<dbReference type="InterPro" id="IPR016024">
    <property type="entry name" value="ARM-type_fold"/>
</dbReference>
<dbReference type="EMBL" id="CP000828">
    <property type="protein sequence ID" value="ABW27215.1"/>
    <property type="molecule type" value="Genomic_DNA"/>
</dbReference>
<dbReference type="Pfam" id="PF13646">
    <property type="entry name" value="HEAT_2"/>
    <property type="match status" value="1"/>
</dbReference>
<keyword evidence="2" id="KW-0605">Phycobilisome</keyword>
<accession>B0C0V6</accession>
<dbReference type="Pfam" id="PF19959">
    <property type="entry name" value="EAD4"/>
    <property type="match status" value="1"/>
</dbReference>
<dbReference type="InterPro" id="IPR007111">
    <property type="entry name" value="NACHT_NTPase"/>
</dbReference>
<dbReference type="eggNOG" id="COG1413">
    <property type="taxonomic scope" value="Bacteria"/>
</dbReference>
<protein>
    <recommendedName>
        <fullName evidence="3">AAA+ ATPase domain-containing protein</fullName>
    </recommendedName>
</protein>
<dbReference type="RefSeq" id="WP_012162691.1">
    <property type="nucleotide sequence ID" value="NC_009925.1"/>
</dbReference>
<evidence type="ECO:0000313" key="4">
    <source>
        <dbReference type="EMBL" id="ABW27215.1"/>
    </source>
</evidence>
<dbReference type="KEGG" id="amr:AM1_2201"/>
<evidence type="ECO:0000256" key="1">
    <source>
        <dbReference type="ARBA" id="ARBA00022549"/>
    </source>
</evidence>
<dbReference type="SMART" id="SM00382">
    <property type="entry name" value="AAA"/>
    <property type="match status" value="1"/>
</dbReference>
<evidence type="ECO:0000313" key="5">
    <source>
        <dbReference type="Proteomes" id="UP000000268"/>
    </source>
</evidence>
<dbReference type="InterPro" id="IPR003593">
    <property type="entry name" value="AAA+_ATPase"/>
</dbReference>